<feature type="chain" id="PRO_5041354206" description="Urocanate reductase" evidence="10">
    <location>
        <begin position="30"/>
        <end position="698"/>
    </location>
</feature>
<evidence type="ECO:0000256" key="7">
    <source>
        <dbReference type="ARBA" id="ARBA00022827"/>
    </source>
</evidence>
<evidence type="ECO:0000256" key="5">
    <source>
        <dbReference type="ARBA" id="ARBA00015872"/>
    </source>
</evidence>
<reference evidence="12" key="1">
    <citation type="journal article" date="2022" name="Int. J. Syst. Evol. Microbiol.">
        <title>Genome-based, phenotypic and chemotaxonomic classification of Faecalibacterium strains: proposal of three novel species Faecalibacterium duncaniae sp. nov., Faecalibacterium hattorii sp. nov. and Faecalibacterium gallinarum sp. nov. .</title>
        <authorList>
            <person name="Sakamoto M."/>
            <person name="Sakurai N."/>
            <person name="Tanno H."/>
            <person name="Iino T."/>
            <person name="Ohkuma M."/>
            <person name="Endo A."/>
        </authorList>
    </citation>
    <scope>NUCLEOTIDE SEQUENCE</scope>
    <source>
        <strain evidence="12">JCM 17207</strain>
    </source>
</reference>
<comment type="cofactor">
    <cofactor evidence="2">
        <name>FAD</name>
        <dbReference type="ChEBI" id="CHEBI:57692"/>
    </cofactor>
</comment>
<gene>
    <name evidence="12" type="ORF">JCM17207_24700</name>
</gene>
<accession>A0AA37J162</accession>
<dbReference type="Gene3D" id="3.50.50.60">
    <property type="entry name" value="FAD/NAD(P)-binding domain"/>
    <property type="match status" value="2"/>
</dbReference>
<dbReference type="InterPro" id="IPR050315">
    <property type="entry name" value="FAD-oxidoreductase_2"/>
</dbReference>
<dbReference type="Proteomes" id="UP001055185">
    <property type="component" value="Unassembled WGS sequence"/>
</dbReference>
<comment type="catalytic activity">
    <reaction evidence="9">
        <text>dihydrourocanate + A = urocanate + AH2</text>
        <dbReference type="Rhea" id="RHEA:36059"/>
        <dbReference type="ChEBI" id="CHEBI:13193"/>
        <dbReference type="ChEBI" id="CHEBI:17499"/>
        <dbReference type="ChEBI" id="CHEBI:27247"/>
        <dbReference type="ChEBI" id="CHEBI:72991"/>
        <dbReference type="EC" id="1.3.99.33"/>
    </reaction>
</comment>
<keyword evidence="7" id="KW-0274">FAD</keyword>
<evidence type="ECO:0000256" key="2">
    <source>
        <dbReference type="ARBA" id="ARBA00001974"/>
    </source>
</evidence>
<evidence type="ECO:0000313" key="13">
    <source>
        <dbReference type="Proteomes" id="UP001055185"/>
    </source>
</evidence>
<feature type="domain" description="FMN-binding" evidence="11">
    <location>
        <begin position="52"/>
        <end position="126"/>
    </location>
</feature>
<dbReference type="PANTHER" id="PTHR43400">
    <property type="entry name" value="FUMARATE REDUCTASE"/>
    <property type="match status" value="1"/>
</dbReference>
<dbReference type="GO" id="GO:0033765">
    <property type="term" value="F:steroid dehydrogenase activity, acting on the CH-CH group of donors"/>
    <property type="evidence" value="ECO:0007669"/>
    <property type="project" value="UniProtKB-ARBA"/>
</dbReference>
<dbReference type="GO" id="GO:0010181">
    <property type="term" value="F:FMN binding"/>
    <property type="evidence" value="ECO:0007669"/>
    <property type="project" value="InterPro"/>
</dbReference>
<dbReference type="Gene3D" id="3.90.700.10">
    <property type="entry name" value="Succinate dehydrogenase/fumarate reductase flavoprotein, catalytic domain"/>
    <property type="match status" value="1"/>
</dbReference>
<dbReference type="GO" id="GO:0016020">
    <property type="term" value="C:membrane"/>
    <property type="evidence" value="ECO:0007669"/>
    <property type="project" value="InterPro"/>
</dbReference>
<evidence type="ECO:0000256" key="1">
    <source>
        <dbReference type="ARBA" id="ARBA00001917"/>
    </source>
</evidence>
<evidence type="ECO:0000259" key="11">
    <source>
        <dbReference type="SMART" id="SM00900"/>
    </source>
</evidence>
<dbReference type="EC" id="1.3.99.33" evidence="4"/>
<dbReference type="AlphaFoldDB" id="A0AA37J162"/>
<dbReference type="SUPFAM" id="SSF51905">
    <property type="entry name" value="FAD/NAD(P)-binding domain"/>
    <property type="match status" value="1"/>
</dbReference>
<dbReference type="PROSITE" id="PS51257">
    <property type="entry name" value="PROKAR_LIPOPROTEIN"/>
    <property type="match status" value="1"/>
</dbReference>
<organism evidence="12 13">
    <name type="scientific">Faecalibacterium gallinarum</name>
    <dbReference type="NCBI Taxonomy" id="2903556"/>
    <lineage>
        <taxon>Bacteria</taxon>
        <taxon>Bacillati</taxon>
        <taxon>Bacillota</taxon>
        <taxon>Clostridia</taxon>
        <taxon>Eubacteriales</taxon>
        <taxon>Oscillospiraceae</taxon>
        <taxon>Faecalibacterium</taxon>
    </lineage>
</organism>
<evidence type="ECO:0000256" key="4">
    <source>
        <dbReference type="ARBA" id="ARBA00013137"/>
    </source>
</evidence>
<dbReference type="InterPro" id="IPR027477">
    <property type="entry name" value="Succ_DH/fumarate_Rdtase_cat_sf"/>
</dbReference>
<proteinExistence type="inferred from homology"/>
<evidence type="ECO:0000256" key="3">
    <source>
        <dbReference type="ARBA" id="ARBA00008040"/>
    </source>
</evidence>
<evidence type="ECO:0000256" key="8">
    <source>
        <dbReference type="ARBA" id="ARBA00023002"/>
    </source>
</evidence>
<comment type="cofactor">
    <cofactor evidence="1">
        <name>FMN</name>
        <dbReference type="ChEBI" id="CHEBI:58210"/>
    </cofactor>
</comment>
<comment type="caution">
    <text evidence="12">The sequence shown here is derived from an EMBL/GenBank/DDBJ whole genome shotgun (WGS) entry which is preliminary data.</text>
</comment>
<protein>
    <recommendedName>
        <fullName evidence="5">Urocanate reductase</fullName>
        <ecNumber evidence="4">1.3.99.33</ecNumber>
    </recommendedName>
</protein>
<dbReference type="RefSeq" id="WP_238318054.1">
    <property type="nucleotide sequence ID" value="NZ_BQKV01000109.1"/>
</dbReference>
<dbReference type="InterPro" id="IPR003953">
    <property type="entry name" value="FAD-dep_OxRdtase_2_FAD-bd"/>
</dbReference>
<dbReference type="InterPro" id="IPR036188">
    <property type="entry name" value="FAD/NAD-bd_sf"/>
</dbReference>
<evidence type="ECO:0000256" key="6">
    <source>
        <dbReference type="ARBA" id="ARBA00022630"/>
    </source>
</evidence>
<keyword evidence="13" id="KW-1185">Reference proteome</keyword>
<feature type="signal peptide" evidence="10">
    <location>
        <begin position="1"/>
        <end position="29"/>
    </location>
</feature>
<name>A0AA37J162_9FIRM</name>
<dbReference type="SMART" id="SM00900">
    <property type="entry name" value="FMN_bind"/>
    <property type="match status" value="1"/>
</dbReference>
<keyword evidence="10" id="KW-0732">Signal</keyword>
<dbReference type="SUPFAM" id="SSF56425">
    <property type="entry name" value="Succinate dehydrogenase/fumarate reductase flavoprotein, catalytic domain"/>
    <property type="match status" value="1"/>
</dbReference>
<evidence type="ECO:0000256" key="10">
    <source>
        <dbReference type="SAM" id="SignalP"/>
    </source>
</evidence>
<evidence type="ECO:0000256" key="9">
    <source>
        <dbReference type="ARBA" id="ARBA00049922"/>
    </source>
</evidence>
<sequence>MKKRILAGVLSAMMLLSACGTGASTASTAASSTAASGSGSTASGVFEGSSVGMQGTVTVAMTVEEGKITNVELTECHETPSIASVAMERLPQQMVEHQTTTLDAVTGATLASNAIMRAASAAAEAAGLDMDQLKANAYSEPAGEDETWETDVLVVGGGGAGFSAAITAAQGGAKVILIEKSSVIGGNTLMQGGAFNAVDPAAQAEVILTEAQKNTLDGYLALSTSDENLHFDQFPEWAEVLTQLQSDINTFYAENADKTAGVDMPGFDSISLHMWHIYTGGLRQMNDGSWMASDIDLARNLAESALGTFEWMRDDLGLYAPSGEGEGDTLYTVLGAMWPRTHRVETSTELMDDLRAVAEDAGVTVYTETAATSLLTDENGKVIGATAEKANGTKITINTANGVVLASGGYCANPAMVKEYDQYWGDDLTDHTLTTNVGTNEGDGILMAQAIGADTVGMEVAQLMPSSSPLKGTMTDGVWGDASEQIWIDGEGNRFVDEYAERDVLAKASLALEDGIFYILYAGPVGENGMTTGATLDQAMFGTTIQDMVDNGHVWYGSTLAELAEATATSAGGAAPAFTEEALRNTIEKYNSYVEAQEDPDFHKEVLAGAVDIEAIEADPNVGFVISPRKASLHHTMGGLKIDTEAHVLNTDGEIIEGLWAAGEVTGGIHAGNRLGGNAVADIFTYGHIAGGNAAAGK</sequence>
<keyword evidence="8" id="KW-0560">Oxidoreductase</keyword>
<dbReference type="Pfam" id="PF04205">
    <property type="entry name" value="FMN_bind"/>
    <property type="match status" value="1"/>
</dbReference>
<keyword evidence="6" id="KW-0285">Flavoprotein</keyword>
<evidence type="ECO:0000313" key="12">
    <source>
        <dbReference type="EMBL" id="GJN65845.1"/>
    </source>
</evidence>
<comment type="similarity">
    <text evidence="3">Belongs to the FAD-dependent oxidoreductase 2 family. FRD/SDH subfamily.</text>
</comment>
<dbReference type="PANTHER" id="PTHR43400:SF7">
    <property type="entry name" value="FAD-DEPENDENT OXIDOREDUCTASE 2 FAD BINDING DOMAIN-CONTAINING PROTEIN"/>
    <property type="match status" value="1"/>
</dbReference>
<dbReference type="Pfam" id="PF00890">
    <property type="entry name" value="FAD_binding_2"/>
    <property type="match status" value="1"/>
</dbReference>
<dbReference type="Gene3D" id="3.90.1010.20">
    <property type="match status" value="1"/>
</dbReference>
<dbReference type="InterPro" id="IPR007329">
    <property type="entry name" value="FMN-bd"/>
</dbReference>
<dbReference type="EMBL" id="BQKV01000109">
    <property type="protein sequence ID" value="GJN65845.1"/>
    <property type="molecule type" value="Genomic_DNA"/>
</dbReference>